<evidence type="ECO:0000313" key="2">
    <source>
        <dbReference type="EMBL" id="SDL67499.1"/>
    </source>
</evidence>
<organism evidence="2 3">
    <name type="scientific">Halarsenatibacter silvermanii</name>
    <dbReference type="NCBI Taxonomy" id="321763"/>
    <lineage>
        <taxon>Bacteria</taxon>
        <taxon>Bacillati</taxon>
        <taxon>Bacillota</taxon>
        <taxon>Clostridia</taxon>
        <taxon>Halanaerobiales</taxon>
        <taxon>Halarsenatibacteraceae</taxon>
        <taxon>Halarsenatibacter</taxon>
    </lineage>
</organism>
<dbReference type="RefSeq" id="WP_089759374.1">
    <property type="nucleotide sequence ID" value="NZ_FNGO01000007.1"/>
</dbReference>
<keyword evidence="3" id="KW-1185">Reference proteome</keyword>
<feature type="compositionally biased region" description="Basic residues" evidence="1">
    <location>
        <begin position="116"/>
        <end position="126"/>
    </location>
</feature>
<gene>
    <name evidence="2" type="ORF">SAMN04488692_10762</name>
</gene>
<dbReference type="STRING" id="321763.SAMN04488692_10762"/>
<proteinExistence type="predicted"/>
<keyword evidence="2" id="KW-0282">Flagellum</keyword>
<dbReference type="OrthoDB" id="1739831at2"/>
<name>A0A1G9LZT0_9FIRM</name>
<feature type="compositionally biased region" description="Basic and acidic residues" evidence="1">
    <location>
        <begin position="127"/>
        <end position="145"/>
    </location>
</feature>
<evidence type="ECO:0000313" key="3">
    <source>
        <dbReference type="Proteomes" id="UP000199476"/>
    </source>
</evidence>
<keyword evidence="2" id="KW-0969">Cilium</keyword>
<protein>
    <submittedName>
        <fullName evidence="2">Flagellar operon protein TIGR03826</fullName>
    </submittedName>
</protein>
<sequence length="145" mass="16446">MNIKNCKSCGNIFAPDAGEKFCPDCMGEREEKYKKVKDFLWDNPNATVDRVNEETGVEKDLIIEFVKEGRLEADEVVVDGLLECERCGVSISSGRYCSSCKQELAQGLSGDDSSDKKKKQEKKKRSDSKEMHTKDRINDRRKGKN</sequence>
<dbReference type="Proteomes" id="UP000199476">
    <property type="component" value="Unassembled WGS sequence"/>
</dbReference>
<reference evidence="2 3" key="1">
    <citation type="submission" date="2016-10" db="EMBL/GenBank/DDBJ databases">
        <authorList>
            <person name="de Groot N.N."/>
        </authorList>
    </citation>
    <scope>NUCLEOTIDE SEQUENCE [LARGE SCALE GENOMIC DNA]</scope>
    <source>
        <strain evidence="2 3">SLAS-1</strain>
    </source>
</reference>
<feature type="region of interest" description="Disordered" evidence="1">
    <location>
        <begin position="105"/>
        <end position="145"/>
    </location>
</feature>
<dbReference type="EMBL" id="FNGO01000007">
    <property type="protein sequence ID" value="SDL67499.1"/>
    <property type="molecule type" value="Genomic_DNA"/>
</dbReference>
<evidence type="ECO:0000256" key="1">
    <source>
        <dbReference type="SAM" id="MobiDB-lite"/>
    </source>
</evidence>
<keyword evidence="2" id="KW-0966">Cell projection</keyword>
<accession>A0A1G9LZT0</accession>
<dbReference type="AlphaFoldDB" id="A0A1G9LZT0"/>